<dbReference type="InterPro" id="IPR009057">
    <property type="entry name" value="Homeodomain-like_sf"/>
</dbReference>
<evidence type="ECO:0000256" key="3">
    <source>
        <dbReference type="ARBA" id="ARBA00023125"/>
    </source>
</evidence>
<keyword evidence="4" id="KW-0804">Transcription</keyword>
<evidence type="ECO:0000313" key="9">
    <source>
        <dbReference type="Proteomes" id="UP000639051"/>
    </source>
</evidence>
<feature type="domain" description="HTH tetR-type" evidence="7">
    <location>
        <begin position="8"/>
        <end position="68"/>
    </location>
</feature>
<dbReference type="Pfam" id="PF13977">
    <property type="entry name" value="TetR_C_6"/>
    <property type="match status" value="1"/>
</dbReference>
<dbReference type="PRINTS" id="PR00455">
    <property type="entry name" value="HTHTETR"/>
</dbReference>
<accession>A0ABS1K475</accession>
<comment type="caution">
    <text evidence="8">The sequence shown here is derived from an EMBL/GenBank/DDBJ whole genome shotgun (WGS) entry which is preliminary data.</text>
</comment>
<dbReference type="Proteomes" id="UP000639051">
    <property type="component" value="Unassembled WGS sequence"/>
</dbReference>
<dbReference type="SUPFAM" id="SSF46689">
    <property type="entry name" value="Homeodomain-like"/>
    <property type="match status" value="1"/>
</dbReference>
<dbReference type="InterPro" id="IPR001647">
    <property type="entry name" value="HTH_TetR"/>
</dbReference>
<evidence type="ECO:0000256" key="2">
    <source>
        <dbReference type="ARBA" id="ARBA00023015"/>
    </source>
</evidence>
<dbReference type="PROSITE" id="PS50977">
    <property type="entry name" value="HTH_TETR_2"/>
    <property type="match status" value="1"/>
</dbReference>
<keyword evidence="2" id="KW-0805">Transcription regulation</keyword>
<gene>
    <name evidence="8" type="ORF">JJE72_13310</name>
</gene>
<organism evidence="8 9">
    <name type="scientific">Sinomonas cellulolyticus</name>
    <dbReference type="NCBI Taxonomy" id="2801916"/>
    <lineage>
        <taxon>Bacteria</taxon>
        <taxon>Bacillati</taxon>
        <taxon>Actinomycetota</taxon>
        <taxon>Actinomycetes</taxon>
        <taxon>Micrococcales</taxon>
        <taxon>Micrococcaceae</taxon>
        <taxon>Sinomonas</taxon>
    </lineage>
</organism>
<feature type="DNA-binding region" description="H-T-H motif" evidence="5">
    <location>
        <begin position="31"/>
        <end position="50"/>
    </location>
</feature>
<dbReference type="Gene3D" id="1.10.357.10">
    <property type="entry name" value="Tetracycline Repressor, domain 2"/>
    <property type="match status" value="1"/>
</dbReference>
<dbReference type="InterPro" id="IPR050109">
    <property type="entry name" value="HTH-type_TetR-like_transc_reg"/>
</dbReference>
<evidence type="ECO:0000256" key="5">
    <source>
        <dbReference type="PROSITE-ProRule" id="PRU00335"/>
    </source>
</evidence>
<dbReference type="RefSeq" id="WP_189692855.1">
    <property type="nucleotide sequence ID" value="NZ_BNCM01000003.1"/>
</dbReference>
<dbReference type="PANTHER" id="PTHR30055">
    <property type="entry name" value="HTH-TYPE TRANSCRIPTIONAL REGULATOR RUTR"/>
    <property type="match status" value="1"/>
</dbReference>
<dbReference type="EMBL" id="JAERRC010000030">
    <property type="protein sequence ID" value="MBL0706469.1"/>
    <property type="molecule type" value="Genomic_DNA"/>
</dbReference>
<keyword evidence="9" id="KW-1185">Reference proteome</keyword>
<protein>
    <submittedName>
        <fullName evidence="8">TetR/AcrR family transcriptional regulator</fullName>
    </submittedName>
</protein>
<keyword evidence="1" id="KW-0678">Repressor</keyword>
<feature type="region of interest" description="Disordered" evidence="6">
    <location>
        <begin position="141"/>
        <end position="176"/>
    </location>
</feature>
<keyword evidence="3 5" id="KW-0238">DNA-binding</keyword>
<name>A0ABS1K475_9MICC</name>
<sequence length="229" mass="24414">MPKIVDHHQRRLELVDATWRIIAERGIDAATMREIAAAAGFTNGALKPYFDSKDRLLDFAFEHIFDQTNRRMQAATAGLAGREALRAYCHEILPLDDERLAEARVAIAFWNRAVRDPAKAALHERSMDQWRRALAGFLSESGLDDGPGASGPDSHATESGAPGAGGPESGSPAPSETAISRMATAVGAIMDLVLGAQITATLSPGSHDPDQLVAQLDLLLDAVLAGARV</sequence>
<evidence type="ECO:0000313" key="8">
    <source>
        <dbReference type="EMBL" id="MBL0706469.1"/>
    </source>
</evidence>
<dbReference type="Pfam" id="PF00440">
    <property type="entry name" value="TetR_N"/>
    <property type="match status" value="1"/>
</dbReference>
<evidence type="ECO:0000256" key="1">
    <source>
        <dbReference type="ARBA" id="ARBA00022491"/>
    </source>
</evidence>
<evidence type="ECO:0000259" key="7">
    <source>
        <dbReference type="PROSITE" id="PS50977"/>
    </source>
</evidence>
<dbReference type="PANTHER" id="PTHR30055:SF146">
    <property type="entry name" value="HTH-TYPE TRANSCRIPTIONAL DUAL REGULATOR CECR"/>
    <property type="match status" value="1"/>
</dbReference>
<dbReference type="InterPro" id="IPR039538">
    <property type="entry name" value="BetI_C"/>
</dbReference>
<dbReference type="InterPro" id="IPR036271">
    <property type="entry name" value="Tet_transcr_reg_TetR-rel_C_sf"/>
</dbReference>
<evidence type="ECO:0000256" key="6">
    <source>
        <dbReference type="SAM" id="MobiDB-lite"/>
    </source>
</evidence>
<reference evidence="8 9" key="1">
    <citation type="submission" date="2021-01" db="EMBL/GenBank/DDBJ databases">
        <title>Genome public.</title>
        <authorList>
            <person name="Liu C."/>
            <person name="Sun Q."/>
        </authorList>
    </citation>
    <scope>NUCLEOTIDE SEQUENCE [LARGE SCALE GENOMIC DNA]</scope>
    <source>
        <strain evidence="8 9">JC656</strain>
    </source>
</reference>
<evidence type="ECO:0000256" key="4">
    <source>
        <dbReference type="ARBA" id="ARBA00023163"/>
    </source>
</evidence>
<proteinExistence type="predicted"/>
<dbReference type="SUPFAM" id="SSF48498">
    <property type="entry name" value="Tetracyclin repressor-like, C-terminal domain"/>
    <property type="match status" value="1"/>
</dbReference>